<dbReference type="AlphaFoldDB" id="A0A0J8V6T1"/>
<dbReference type="Proteomes" id="UP000240481">
    <property type="component" value="Unassembled WGS sequence"/>
</dbReference>
<gene>
    <name evidence="2" type="ORF">C9I94_24250</name>
</gene>
<evidence type="ECO:0000313" key="3">
    <source>
        <dbReference type="Proteomes" id="UP000240481"/>
    </source>
</evidence>
<sequence>MSDRVYRTIFKVKLFWLVLTLPILVGIVIGSIIGHTEGLILDVSQGKESFDIFWNHMRFPIAIASMSIPLATWVIANHRTSQFVKSLEVQERNSELQQKSIANQLQTLSYQADTQLLDSYYSHRDFFITIYSRKIETDSWEYIEKEDLPLIHAKLYNYSELTNIKEIKLNQEKLIFIEEYLERHSRKLLEICTELTEFKTKFSDTIDDQHEASILAINSLWQLSAWLDQFALNLNFRRVISTQCPLSLMIKSYFEIFSLYTDLVPDKATETRYQDVLEDQAIANAITNLIGEITKSGDDITIEGLEQSMGIKAICLSVNPNQKHLVNSFLFRLNDELKHHFLVDSKVEDNNGYVSISYQNPTGEDLVIRYVEHCINDSSDVENSSGHILLNEEKILETIKVEDKDSWKESDEEFALIAEQIEKKVSLIARSQRSDRIKNAFDYLENQ</sequence>
<protein>
    <submittedName>
        <fullName evidence="2">Uncharacterized protein</fullName>
    </submittedName>
</protein>
<dbReference type="RefSeq" id="WP_048901041.1">
    <property type="nucleotide sequence ID" value="NZ_AP024852.1"/>
</dbReference>
<reference evidence="2 3" key="1">
    <citation type="submission" date="2018-01" db="EMBL/GenBank/DDBJ databases">
        <title>Whole genome sequencing of Histamine producing bacteria.</title>
        <authorList>
            <person name="Butler K."/>
        </authorList>
    </citation>
    <scope>NUCLEOTIDE SEQUENCE [LARGE SCALE GENOMIC DNA]</scope>
    <source>
        <strain evidence="2 3">DSM 24669</strain>
    </source>
</reference>
<comment type="caution">
    <text evidence="2">The sequence shown here is derived from an EMBL/GenBank/DDBJ whole genome shotgun (WGS) entry which is preliminary data.</text>
</comment>
<evidence type="ECO:0000313" key="2">
    <source>
        <dbReference type="EMBL" id="PSW18880.1"/>
    </source>
</evidence>
<accession>A0A0J8V6T1</accession>
<keyword evidence="1" id="KW-0812">Transmembrane</keyword>
<dbReference type="OrthoDB" id="5918920at2"/>
<feature type="transmembrane region" description="Helical" evidence="1">
    <location>
        <begin position="53"/>
        <end position="76"/>
    </location>
</feature>
<keyword evidence="1" id="KW-0472">Membrane</keyword>
<keyword evidence="1" id="KW-1133">Transmembrane helix</keyword>
<evidence type="ECO:0000256" key="1">
    <source>
        <dbReference type="SAM" id="Phobius"/>
    </source>
</evidence>
<proteinExistence type="predicted"/>
<name>A0A0J8V6T1_9GAMM</name>
<keyword evidence="3" id="KW-1185">Reference proteome</keyword>
<organism evidence="2 3">
    <name type="scientific">Photobacterium swingsii</name>
    <dbReference type="NCBI Taxonomy" id="680026"/>
    <lineage>
        <taxon>Bacteria</taxon>
        <taxon>Pseudomonadati</taxon>
        <taxon>Pseudomonadota</taxon>
        <taxon>Gammaproteobacteria</taxon>
        <taxon>Vibrionales</taxon>
        <taxon>Vibrionaceae</taxon>
        <taxon>Photobacterium</taxon>
    </lineage>
</organism>
<feature type="transmembrane region" description="Helical" evidence="1">
    <location>
        <begin position="12"/>
        <end position="33"/>
    </location>
</feature>
<dbReference type="EMBL" id="PYLZ01000023">
    <property type="protein sequence ID" value="PSW18880.1"/>
    <property type="molecule type" value="Genomic_DNA"/>
</dbReference>